<dbReference type="InterPro" id="IPR041705">
    <property type="entry name" value="PIN_Sll0205"/>
</dbReference>
<reference evidence="2 3" key="1">
    <citation type="journal article" date="2018" name="ISME J.">
        <title>Endosymbiont genomes yield clues of tubeworm success.</title>
        <authorList>
            <person name="Li Y."/>
            <person name="Liles M.R."/>
            <person name="Halanych K.M."/>
        </authorList>
    </citation>
    <scope>NUCLEOTIDE SEQUENCE [LARGE SCALE GENOMIC DNA]</scope>
    <source>
        <strain evidence="2">A1462</strain>
    </source>
</reference>
<name>A0A370DPD0_9GAMM</name>
<evidence type="ECO:0000313" key="3">
    <source>
        <dbReference type="Proteomes" id="UP000254771"/>
    </source>
</evidence>
<protein>
    <submittedName>
        <fullName evidence="2">Twitching motility protein PilT</fullName>
    </submittedName>
</protein>
<evidence type="ECO:0000259" key="1">
    <source>
        <dbReference type="Pfam" id="PF01850"/>
    </source>
</evidence>
<dbReference type="SUPFAM" id="SSF88723">
    <property type="entry name" value="PIN domain-like"/>
    <property type="match status" value="1"/>
</dbReference>
<dbReference type="AlphaFoldDB" id="A0A370DPD0"/>
<dbReference type="CDD" id="cd09872">
    <property type="entry name" value="PIN_Sll0205-like"/>
    <property type="match status" value="1"/>
</dbReference>
<sequence>MILLDTCAIIWNALEPSKLTPKAKKVIKNSGSELIICDISIWEISMLIKRKRVIVDETASGFINLILQSQNYQIQPITPEITELSVNFGAEINNDPADRIIAATSILNNAPIVTADQNLRNATILEAIW</sequence>
<feature type="domain" description="PIN" evidence="1">
    <location>
        <begin position="2"/>
        <end position="122"/>
    </location>
</feature>
<gene>
    <name evidence="2" type="ORF">DIZ78_07740</name>
</gene>
<proteinExistence type="predicted"/>
<dbReference type="Gene3D" id="3.40.50.1010">
    <property type="entry name" value="5'-nuclease"/>
    <property type="match status" value="1"/>
</dbReference>
<accession>A0A370DPD0</accession>
<dbReference type="InterPro" id="IPR002716">
    <property type="entry name" value="PIN_dom"/>
</dbReference>
<dbReference type="Pfam" id="PF01850">
    <property type="entry name" value="PIN"/>
    <property type="match status" value="1"/>
</dbReference>
<dbReference type="EMBL" id="QFXE01000008">
    <property type="protein sequence ID" value="RDH86773.1"/>
    <property type="molecule type" value="Genomic_DNA"/>
</dbReference>
<dbReference type="Proteomes" id="UP000254771">
    <property type="component" value="Unassembled WGS sequence"/>
</dbReference>
<dbReference type="PANTHER" id="PTHR36173">
    <property type="entry name" value="RIBONUCLEASE VAPC16-RELATED"/>
    <property type="match status" value="1"/>
</dbReference>
<comment type="caution">
    <text evidence="2">The sequence shown here is derived from an EMBL/GenBank/DDBJ whole genome shotgun (WGS) entry which is preliminary data.</text>
</comment>
<keyword evidence="3" id="KW-1185">Reference proteome</keyword>
<dbReference type="PANTHER" id="PTHR36173:SF1">
    <property type="entry name" value="RIBONUCLEASE VAPC22"/>
    <property type="match status" value="1"/>
</dbReference>
<evidence type="ECO:0000313" key="2">
    <source>
        <dbReference type="EMBL" id="RDH86773.1"/>
    </source>
</evidence>
<dbReference type="InterPro" id="IPR052919">
    <property type="entry name" value="TA_system_RNase"/>
</dbReference>
<dbReference type="InterPro" id="IPR029060">
    <property type="entry name" value="PIN-like_dom_sf"/>
</dbReference>
<organism evidence="2 3">
    <name type="scientific">endosymbiont of Escarpia spicata</name>
    <dbReference type="NCBI Taxonomy" id="2200908"/>
    <lineage>
        <taxon>Bacteria</taxon>
        <taxon>Pseudomonadati</taxon>
        <taxon>Pseudomonadota</taxon>
        <taxon>Gammaproteobacteria</taxon>
        <taxon>sulfur-oxidizing symbionts</taxon>
    </lineage>
</organism>